<evidence type="ECO:0000256" key="2">
    <source>
        <dbReference type="ARBA" id="ARBA00023012"/>
    </source>
</evidence>
<gene>
    <name evidence="5" type="ordered locus">Deba_0602</name>
</gene>
<dbReference type="OrthoDB" id="9801602at2"/>
<dbReference type="AlphaFoldDB" id="E1QEI8"/>
<feature type="modified residue" description="4-aspartylphosphate" evidence="3">
    <location>
        <position position="53"/>
    </location>
</feature>
<dbReference type="Proteomes" id="UP000009047">
    <property type="component" value="Chromosome"/>
</dbReference>
<evidence type="ECO:0000256" key="3">
    <source>
        <dbReference type="PROSITE-ProRule" id="PRU00169"/>
    </source>
</evidence>
<feature type="domain" description="Response regulatory" evidence="4">
    <location>
        <begin position="4"/>
        <end position="118"/>
    </location>
</feature>
<dbReference type="eggNOG" id="COG0745">
    <property type="taxonomic scope" value="Bacteria"/>
</dbReference>
<dbReference type="Pfam" id="PF00072">
    <property type="entry name" value="Response_reg"/>
    <property type="match status" value="1"/>
</dbReference>
<protein>
    <submittedName>
        <fullName evidence="5">Response regulator receiver protein</fullName>
    </submittedName>
</protein>
<dbReference type="HOGENOM" id="CLU_000445_69_8_7"/>
<organism evidence="5 6">
    <name type="scientific">Desulfarculus baarsii (strain ATCC 33931 / DSM 2075 / LMG 7858 / VKM B-1802 / 2st14)</name>
    <dbReference type="NCBI Taxonomy" id="644282"/>
    <lineage>
        <taxon>Bacteria</taxon>
        <taxon>Pseudomonadati</taxon>
        <taxon>Thermodesulfobacteriota</taxon>
        <taxon>Desulfarculia</taxon>
        <taxon>Desulfarculales</taxon>
        <taxon>Desulfarculaceae</taxon>
        <taxon>Desulfarculus</taxon>
    </lineage>
</organism>
<dbReference type="STRING" id="644282.Deba_0602"/>
<dbReference type="EMBL" id="CP002085">
    <property type="protein sequence ID" value="ADK83974.1"/>
    <property type="molecule type" value="Genomic_DNA"/>
</dbReference>
<evidence type="ECO:0000313" key="6">
    <source>
        <dbReference type="Proteomes" id="UP000009047"/>
    </source>
</evidence>
<evidence type="ECO:0000259" key="4">
    <source>
        <dbReference type="PROSITE" id="PS50110"/>
    </source>
</evidence>
<dbReference type="PROSITE" id="PS50110">
    <property type="entry name" value="RESPONSE_REGULATORY"/>
    <property type="match status" value="1"/>
</dbReference>
<dbReference type="GO" id="GO:0000160">
    <property type="term" value="P:phosphorelay signal transduction system"/>
    <property type="evidence" value="ECO:0007669"/>
    <property type="project" value="UniProtKB-KW"/>
</dbReference>
<keyword evidence="1 3" id="KW-0597">Phosphoprotein</keyword>
<dbReference type="InterPro" id="IPR011006">
    <property type="entry name" value="CheY-like_superfamily"/>
</dbReference>
<dbReference type="InterPro" id="IPR050595">
    <property type="entry name" value="Bact_response_regulator"/>
</dbReference>
<proteinExistence type="predicted"/>
<accession>E1QEI8</accession>
<dbReference type="SMART" id="SM00448">
    <property type="entry name" value="REC"/>
    <property type="match status" value="1"/>
</dbReference>
<dbReference type="KEGG" id="dbr:Deba_0602"/>
<dbReference type="SUPFAM" id="SSF52172">
    <property type="entry name" value="CheY-like"/>
    <property type="match status" value="1"/>
</dbReference>
<evidence type="ECO:0000313" key="5">
    <source>
        <dbReference type="EMBL" id="ADK83974.1"/>
    </source>
</evidence>
<reference evidence="5 6" key="1">
    <citation type="journal article" date="2010" name="Stand. Genomic Sci.">
        <title>Complete genome sequence of Desulfarculus baarsii type strain (2st14).</title>
        <authorList>
            <person name="Sun H."/>
            <person name="Spring S."/>
            <person name="Lapidus A."/>
            <person name="Davenport K."/>
            <person name="Del Rio T.G."/>
            <person name="Tice H."/>
            <person name="Nolan M."/>
            <person name="Copeland A."/>
            <person name="Cheng J.F."/>
            <person name="Lucas S."/>
            <person name="Tapia R."/>
            <person name="Goodwin L."/>
            <person name="Pitluck S."/>
            <person name="Ivanova N."/>
            <person name="Pagani I."/>
            <person name="Mavromatis K."/>
            <person name="Ovchinnikova G."/>
            <person name="Pati A."/>
            <person name="Chen A."/>
            <person name="Palaniappan K."/>
            <person name="Hauser L."/>
            <person name="Chang Y.J."/>
            <person name="Jeffries C.D."/>
            <person name="Detter J.C."/>
            <person name="Han C."/>
            <person name="Rohde M."/>
            <person name="Brambilla E."/>
            <person name="Goker M."/>
            <person name="Woyke T."/>
            <person name="Bristow J."/>
            <person name="Eisen J.A."/>
            <person name="Markowitz V."/>
            <person name="Hugenholtz P."/>
            <person name="Kyrpides N.C."/>
            <person name="Klenk H.P."/>
            <person name="Land M."/>
        </authorList>
    </citation>
    <scope>NUCLEOTIDE SEQUENCE [LARGE SCALE GENOMIC DNA]</scope>
    <source>
        <strain evidence="6">ATCC 33931 / DSM 2075 / LMG 7858 / VKM B-1802 / 2st14</strain>
    </source>
</reference>
<keyword evidence="6" id="KW-1185">Reference proteome</keyword>
<name>E1QEI8_DESB2</name>
<keyword evidence="2" id="KW-0902">Two-component regulatory system</keyword>
<dbReference type="InterPro" id="IPR001789">
    <property type="entry name" value="Sig_transdc_resp-reg_receiver"/>
</dbReference>
<dbReference type="Gene3D" id="3.40.50.2300">
    <property type="match status" value="1"/>
</dbReference>
<evidence type="ECO:0000256" key="1">
    <source>
        <dbReference type="ARBA" id="ARBA00022553"/>
    </source>
</evidence>
<sequence>MGKKILVVDDEQPILDLLGEAFTHAGYQVISTDSPEKALEILGREKIPVMFLDLNLPGMNGLELCRRIRAVNPMAQIFAFTGFVSLFELADCREAGFDDYFTKPVKLAVLLKAAKDAFERLERWRGR</sequence>
<dbReference type="CDD" id="cd17546">
    <property type="entry name" value="REC_hyHK_CKI1_RcsC-like"/>
    <property type="match status" value="1"/>
</dbReference>
<dbReference type="PANTHER" id="PTHR44591:SF14">
    <property type="entry name" value="PROTEIN PILG"/>
    <property type="match status" value="1"/>
</dbReference>
<dbReference type="RefSeq" id="WP_013257429.1">
    <property type="nucleotide sequence ID" value="NC_014365.1"/>
</dbReference>
<dbReference type="PANTHER" id="PTHR44591">
    <property type="entry name" value="STRESS RESPONSE REGULATOR PROTEIN 1"/>
    <property type="match status" value="1"/>
</dbReference>